<keyword evidence="2" id="KW-0378">Hydrolase</keyword>
<feature type="binding site" evidence="6">
    <location>
        <begin position="225"/>
        <end position="228"/>
    </location>
    <ligand>
        <name>substrate</name>
    </ligand>
</feature>
<dbReference type="Proteomes" id="UP001155241">
    <property type="component" value="Unassembled WGS sequence"/>
</dbReference>
<protein>
    <recommendedName>
        <fullName evidence="4">Isoaspartyl peptidase</fullName>
    </recommendedName>
</protein>
<evidence type="ECO:0000256" key="4">
    <source>
        <dbReference type="ARBA" id="ARBA00069124"/>
    </source>
</evidence>
<evidence type="ECO:0000256" key="2">
    <source>
        <dbReference type="ARBA" id="ARBA00022801"/>
    </source>
</evidence>
<accession>A0A9X2JGV1</accession>
<dbReference type="FunFam" id="3.60.20.30:FF:000001">
    <property type="entry name" value="Isoaspartyl peptidase/L-asparaginase"/>
    <property type="match status" value="1"/>
</dbReference>
<name>A0A9X2JGV1_9BACT</name>
<dbReference type="Gene3D" id="3.60.20.30">
    <property type="entry name" value="(Glycosyl)asparaginase"/>
    <property type="match status" value="1"/>
</dbReference>
<comment type="caution">
    <text evidence="7">The sequence shown here is derived from an EMBL/GenBank/DDBJ whole genome shotgun (WGS) entry which is preliminary data.</text>
</comment>
<sequence>MSDAQSTDKAPQWVLVLHGGAGSIPGDTADDIRTGYENGVRQAMEVGVRLLEQGRPAVDVVGEVVVSLENTPIFNAGKGAVFTAAGGHELDACIMDGSNMGSGAVAGAKRIKNPIRAARLVMDNTRHILLAGDGADEFAIANGCEEVDQAYFFTSRRFHALNQFLERNGQPTFDKPAYPLPADVQLEAAEADSPGNTVGCVVLDVHGNLAAATSTGGLNGKMHGRIGDTPIVGAGTYANKFCGASGTGTGEQYMRHTICTKVAWLVEQGQSPEEAVAHCLDDILNPGDGGIIAISADGRVTAQSNTGSMPHAIADSNGRREIGIWFED</sequence>
<evidence type="ECO:0000256" key="1">
    <source>
        <dbReference type="ARBA" id="ARBA00022670"/>
    </source>
</evidence>
<dbReference type="PANTHER" id="PTHR10188:SF6">
    <property type="entry name" value="N(4)-(BETA-N-ACETYLGLUCOSAMINYL)-L-ASPARAGINASE"/>
    <property type="match status" value="1"/>
</dbReference>
<evidence type="ECO:0000313" key="7">
    <source>
        <dbReference type="EMBL" id="MCO6045131.1"/>
    </source>
</evidence>
<evidence type="ECO:0000256" key="6">
    <source>
        <dbReference type="PIRSR" id="PIRSR600246-2"/>
    </source>
</evidence>
<dbReference type="InterPro" id="IPR029055">
    <property type="entry name" value="Ntn_hydrolases_N"/>
</dbReference>
<dbReference type="EMBL" id="JAMXLR010000051">
    <property type="protein sequence ID" value="MCO6045131.1"/>
    <property type="molecule type" value="Genomic_DNA"/>
</dbReference>
<feature type="active site" description="Nucleophile" evidence="5">
    <location>
        <position position="197"/>
    </location>
</feature>
<dbReference type="Pfam" id="PF01112">
    <property type="entry name" value="Asparaginase_2"/>
    <property type="match status" value="1"/>
</dbReference>
<gene>
    <name evidence="7" type="ORF">NG895_14565</name>
</gene>
<keyword evidence="8" id="KW-1185">Reference proteome</keyword>
<dbReference type="GO" id="GO:0016811">
    <property type="term" value="F:hydrolase activity, acting on carbon-nitrogen (but not peptide) bonds, in linear amides"/>
    <property type="evidence" value="ECO:0007669"/>
    <property type="project" value="UniProtKB-ARBA"/>
</dbReference>
<dbReference type="GO" id="GO:0008233">
    <property type="term" value="F:peptidase activity"/>
    <property type="evidence" value="ECO:0007669"/>
    <property type="project" value="UniProtKB-KW"/>
</dbReference>
<proteinExistence type="predicted"/>
<dbReference type="PANTHER" id="PTHR10188">
    <property type="entry name" value="L-ASPARAGINASE"/>
    <property type="match status" value="1"/>
</dbReference>
<evidence type="ECO:0000256" key="5">
    <source>
        <dbReference type="PIRSR" id="PIRSR600246-1"/>
    </source>
</evidence>
<keyword evidence="1" id="KW-0645">Protease</keyword>
<evidence type="ECO:0000313" key="8">
    <source>
        <dbReference type="Proteomes" id="UP001155241"/>
    </source>
</evidence>
<dbReference type="GO" id="GO:0006508">
    <property type="term" value="P:proteolysis"/>
    <property type="evidence" value="ECO:0007669"/>
    <property type="project" value="UniProtKB-KW"/>
</dbReference>
<feature type="binding site" evidence="6">
    <location>
        <begin position="247"/>
        <end position="250"/>
    </location>
    <ligand>
        <name>substrate</name>
    </ligand>
</feature>
<evidence type="ECO:0000256" key="3">
    <source>
        <dbReference type="ARBA" id="ARBA00022813"/>
    </source>
</evidence>
<dbReference type="InterPro" id="IPR000246">
    <property type="entry name" value="Peptidase_T2"/>
</dbReference>
<dbReference type="SUPFAM" id="SSF56235">
    <property type="entry name" value="N-terminal nucleophile aminohydrolases (Ntn hydrolases)"/>
    <property type="match status" value="1"/>
</dbReference>
<dbReference type="RefSeq" id="WP_252853241.1">
    <property type="nucleotide sequence ID" value="NZ_JAMXLR010000051.1"/>
</dbReference>
<organism evidence="7 8">
    <name type="scientific">Aeoliella straminimaris</name>
    <dbReference type="NCBI Taxonomy" id="2954799"/>
    <lineage>
        <taxon>Bacteria</taxon>
        <taxon>Pseudomonadati</taxon>
        <taxon>Planctomycetota</taxon>
        <taxon>Planctomycetia</taxon>
        <taxon>Pirellulales</taxon>
        <taxon>Lacipirellulaceae</taxon>
        <taxon>Aeoliella</taxon>
    </lineage>
</organism>
<keyword evidence="3" id="KW-0068">Autocatalytic cleavage</keyword>
<dbReference type="AlphaFoldDB" id="A0A9X2JGV1"/>
<reference evidence="7" key="1">
    <citation type="submission" date="2022-06" db="EMBL/GenBank/DDBJ databases">
        <title>Aeoliella straminimaris, a novel planctomycete from sediments.</title>
        <authorList>
            <person name="Vitorino I.R."/>
            <person name="Lage O.M."/>
        </authorList>
    </citation>
    <scope>NUCLEOTIDE SEQUENCE</scope>
    <source>
        <strain evidence="7">ICT_H6.2</strain>
    </source>
</reference>